<evidence type="ECO:0000313" key="3">
    <source>
        <dbReference type="EMBL" id="MDQ0178873.1"/>
    </source>
</evidence>
<keyword evidence="1" id="KW-0812">Transmembrane</keyword>
<dbReference type="RefSeq" id="WP_306972488.1">
    <property type="nucleotide sequence ID" value="NZ_JAUSSX010000001.1"/>
</dbReference>
<proteinExistence type="predicted"/>
<comment type="caution">
    <text evidence="2">The sequence shown here is derived from an EMBL/GenBank/DDBJ whole genome shotgun (WGS) entry which is preliminary data.</text>
</comment>
<feature type="transmembrane region" description="Helical" evidence="1">
    <location>
        <begin position="41"/>
        <end position="60"/>
    </location>
</feature>
<accession>A0AAW8DCX1</accession>
<keyword evidence="1" id="KW-1133">Transmembrane helix</keyword>
<dbReference type="Proteomes" id="UP001242995">
    <property type="component" value="Unassembled WGS sequence"/>
</dbReference>
<evidence type="ECO:0000313" key="4">
    <source>
        <dbReference type="Proteomes" id="UP001230951"/>
    </source>
</evidence>
<organism evidence="2 5">
    <name type="scientific">Arthrobacter bambusae</name>
    <dbReference type="NCBI Taxonomy" id="1338426"/>
    <lineage>
        <taxon>Bacteria</taxon>
        <taxon>Bacillati</taxon>
        <taxon>Actinomycetota</taxon>
        <taxon>Actinomycetes</taxon>
        <taxon>Micrococcales</taxon>
        <taxon>Micrococcaceae</taxon>
        <taxon>Arthrobacter</taxon>
    </lineage>
</organism>
<dbReference type="EMBL" id="JAUSRG010000002">
    <property type="protein sequence ID" value="MDP9904474.1"/>
    <property type="molecule type" value="Genomic_DNA"/>
</dbReference>
<reference evidence="2 4" key="1">
    <citation type="submission" date="2023-07" db="EMBL/GenBank/DDBJ databases">
        <title>Sorghum-associated microbial communities from plants grown in Nebraska, USA.</title>
        <authorList>
            <person name="Schachtman D."/>
        </authorList>
    </citation>
    <scope>NUCLEOTIDE SEQUENCE</scope>
    <source>
        <strain evidence="2">DS1006</strain>
        <strain evidence="3 4">DS1016</strain>
    </source>
</reference>
<evidence type="ECO:0000313" key="2">
    <source>
        <dbReference type="EMBL" id="MDP9904474.1"/>
    </source>
</evidence>
<dbReference type="Pfam" id="PF11239">
    <property type="entry name" value="DUF3040"/>
    <property type="match status" value="1"/>
</dbReference>
<name>A0AAW8DCX1_9MICC</name>
<keyword evidence="1" id="KW-0472">Membrane</keyword>
<dbReference type="Proteomes" id="UP001230951">
    <property type="component" value="Unassembled WGS sequence"/>
</dbReference>
<dbReference type="EMBL" id="JAUSTF010000001">
    <property type="protein sequence ID" value="MDQ0178873.1"/>
    <property type="molecule type" value="Genomic_DNA"/>
</dbReference>
<feature type="transmembrane region" description="Helical" evidence="1">
    <location>
        <begin position="66"/>
        <end position="83"/>
    </location>
</feature>
<keyword evidence="4" id="KW-1185">Reference proteome</keyword>
<dbReference type="InterPro" id="IPR021401">
    <property type="entry name" value="DUF3040"/>
</dbReference>
<sequence>MMALSEHEKKTLEQIAQELERDDPKFAAKMRSTPGHPKSRHTAFGIFAAVVGCLVLLTGVAARTPALGIIGFTIMGAGAYLATRRFGSPQIRWRPSSSQSMGPAELG</sequence>
<gene>
    <name evidence="2" type="ORF">J2S90_001420</name>
    <name evidence="3" type="ORF">J2S93_000280</name>
</gene>
<evidence type="ECO:0000256" key="1">
    <source>
        <dbReference type="SAM" id="Phobius"/>
    </source>
</evidence>
<evidence type="ECO:0000313" key="5">
    <source>
        <dbReference type="Proteomes" id="UP001242995"/>
    </source>
</evidence>
<protein>
    <submittedName>
        <fullName evidence="2">Membrane protein YphA (DoxX/SURF4 family)</fullName>
    </submittedName>
</protein>
<dbReference type="AlphaFoldDB" id="A0AAW8DCX1"/>